<keyword evidence="4" id="KW-1185">Reference proteome</keyword>
<feature type="domain" description="DC1" evidence="2">
    <location>
        <begin position="157"/>
        <end position="192"/>
    </location>
</feature>
<gene>
    <name evidence="3" type="ORF">ACH5RR_023503</name>
</gene>
<organism evidence="3 4">
    <name type="scientific">Cinchona calisaya</name>
    <dbReference type="NCBI Taxonomy" id="153742"/>
    <lineage>
        <taxon>Eukaryota</taxon>
        <taxon>Viridiplantae</taxon>
        <taxon>Streptophyta</taxon>
        <taxon>Embryophyta</taxon>
        <taxon>Tracheophyta</taxon>
        <taxon>Spermatophyta</taxon>
        <taxon>Magnoliopsida</taxon>
        <taxon>eudicotyledons</taxon>
        <taxon>Gunneridae</taxon>
        <taxon>Pentapetalae</taxon>
        <taxon>asterids</taxon>
        <taxon>lamiids</taxon>
        <taxon>Gentianales</taxon>
        <taxon>Rubiaceae</taxon>
        <taxon>Cinchonoideae</taxon>
        <taxon>Cinchoneae</taxon>
        <taxon>Cinchona</taxon>
    </lineage>
</organism>
<dbReference type="PANTHER" id="PTHR46288:SF27">
    <property type="entry name" value="CYSTEINE_HISTIDINE-RICH C1 DOMAIN FAMILY PROTEIN"/>
    <property type="match status" value="1"/>
</dbReference>
<comment type="caution">
    <text evidence="3">The sequence shown here is derived from an EMBL/GenBank/DDBJ whole genome shotgun (WGS) entry which is preliminary data.</text>
</comment>
<feature type="domain" description="DC1" evidence="2">
    <location>
        <begin position="14"/>
        <end position="62"/>
    </location>
</feature>
<evidence type="ECO:0000259" key="2">
    <source>
        <dbReference type="Pfam" id="PF03107"/>
    </source>
</evidence>
<feature type="domain" description="DC1" evidence="2">
    <location>
        <begin position="71"/>
        <end position="119"/>
    </location>
</feature>
<protein>
    <recommendedName>
        <fullName evidence="2">DC1 domain-containing protein</fullName>
    </recommendedName>
</protein>
<dbReference type="Pfam" id="PF03107">
    <property type="entry name" value="C1_2"/>
    <property type="match status" value="3"/>
</dbReference>
<dbReference type="AlphaFoldDB" id="A0ABD2ZAU9"/>
<dbReference type="Proteomes" id="UP001630127">
    <property type="component" value="Unassembled WGS sequence"/>
</dbReference>
<dbReference type="InterPro" id="IPR046349">
    <property type="entry name" value="C1-like_sf"/>
</dbReference>
<keyword evidence="1" id="KW-0677">Repeat</keyword>
<sequence>METVEMKQQLISHFSHRHPLQLLEVEDEDEVVICSGCEVEISGSAYICTKPSCDFILHDSCVDLPKLVKHKSHPKHTLTLHIFPPYSDGEFSCDACGNSGQAFTYHCTSCKYDLHVECASLPEVEYCEDREYPLVLSYLFRSQNEAEQEAKVKGKAVADDFVCDVCHRPEAKGSCWAYCCSACNFGAHLDCVK</sequence>
<evidence type="ECO:0000256" key="1">
    <source>
        <dbReference type="ARBA" id="ARBA00022737"/>
    </source>
</evidence>
<evidence type="ECO:0000313" key="4">
    <source>
        <dbReference type="Proteomes" id="UP001630127"/>
    </source>
</evidence>
<reference evidence="3 4" key="1">
    <citation type="submission" date="2024-11" db="EMBL/GenBank/DDBJ databases">
        <title>A near-complete genome assembly of Cinchona calisaya.</title>
        <authorList>
            <person name="Lian D.C."/>
            <person name="Zhao X.W."/>
            <person name="Wei L."/>
        </authorList>
    </citation>
    <scope>NUCLEOTIDE SEQUENCE [LARGE SCALE GENOMIC DNA]</scope>
    <source>
        <tissue evidence="3">Nenye</tissue>
    </source>
</reference>
<dbReference type="EMBL" id="JBJUIK010000010">
    <property type="protein sequence ID" value="KAL3516601.1"/>
    <property type="molecule type" value="Genomic_DNA"/>
</dbReference>
<proteinExistence type="predicted"/>
<dbReference type="SUPFAM" id="SSF57889">
    <property type="entry name" value="Cysteine-rich domain"/>
    <property type="match status" value="1"/>
</dbReference>
<name>A0ABD2ZAU9_9GENT</name>
<dbReference type="InterPro" id="IPR004146">
    <property type="entry name" value="DC1"/>
</dbReference>
<accession>A0ABD2ZAU9</accession>
<dbReference type="PANTHER" id="PTHR46288">
    <property type="entry name" value="PHORBOL-ESTER/DAG-TYPE DOMAIN-CONTAINING PROTEIN"/>
    <property type="match status" value="1"/>
</dbReference>
<evidence type="ECO:0000313" key="3">
    <source>
        <dbReference type="EMBL" id="KAL3516601.1"/>
    </source>
</evidence>
<dbReference type="Gene3D" id="3.30.60.20">
    <property type="match status" value="1"/>
</dbReference>